<evidence type="ECO:0000256" key="7">
    <source>
        <dbReference type="ARBA" id="ARBA00023254"/>
    </source>
</evidence>
<evidence type="ECO:0000256" key="11">
    <source>
        <dbReference type="SAM" id="MobiDB-lite"/>
    </source>
</evidence>
<evidence type="ECO:0000256" key="8">
    <source>
        <dbReference type="ARBA" id="ARBA00034617"/>
    </source>
</evidence>
<dbReference type="EC" id="5.6.2.4" evidence="9"/>
<dbReference type="SUPFAM" id="SSF52540">
    <property type="entry name" value="P-loop containing nucleoside triphosphate hydrolases"/>
    <property type="match status" value="1"/>
</dbReference>
<dbReference type="InterPro" id="IPR036388">
    <property type="entry name" value="WH-like_DNA-bd_sf"/>
</dbReference>
<evidence type="ECO:0000256" key="10">
    <source>
        <dbReference type="ARBA" id="ARBA00048988"/>
    </source>
</evidence>
<keyword evidence="2" id="KW-0547">Nucleotide-binding</keyword>
<dbReference type="PROSITE" id="PS51192">
    <property type="entry name" value="HELICASE_ATP_BIND_1"/>
    <property type="match status" value="1"/>
</dbReference>
<feature type="region of interest" description="Disordered" evidence="11">
    <location>
        <begin position="898"/>
        <end position="929"/>
    </location>
</feature>
<name>A0ABQ9XAZ7_9EUKA</name>
<evidence type="ECO:0000259" key="12">
    <source>
        <dbReference type="PROSITE" id="PS51192"/>
    </source>
</evidence>
<dbReference type="SMART" id="SM00487">
    <property type="entry name" value="DEXDc"/>
    <property type="match status" value="1"/>
</dbReference>
<keyword evidence="7" id="KW-0469">Meiosis</keyword>
<dbReference type="PANTHER" id="PTHR47835">
    <property type="entry name" value="HFM1, ATP DEPENDENT DNA HELICASE HOMOLOG"/>
    <property type="match status" value="1"/>
</dbReference>
<comment type="similarity">
    <text evidence="1">Belongs to the helicase family. SKI2 subfamily.</text>
</comment>
<evidence type="ECO:0000256" key="9">
    <source>
        <dbReference type="ARBA" id="ARBA00034808"/>
    </source>
</evidence>
<feature type="domain" description="Helicase C-terminal" evidence="13">
    <location>
        <begin position="224"/>
        <end position="456"/>
    </location>
</feature>
<dbReference type="InterPro" id="IPR011545">
    <property type="entry name" value="DEAD/DEAH_box_helicase_dom"/>
</dbReference>
<comment type="caution">
    <text evidence="14">The sequence shown here is derived from an EMBL/GenBank/DDBJ whole genome shotgun (WGS) entry which is preliminary data.</text>
</comment>
<dbReference type="InterPro" id="IPR052247">
    <property type="entry name" value="Meiotic_Crossover_Helicase"/>
</dbReference>
<keyword evidence="6" id="KW-0413">Isomerase</keyword>
<evidence type="ECO:0000256" key="2">
    <source>
        <dbReference type="ARBA" id="ARBA00022741"/>
    </source>
</evidence>
<evidence type="ECO:0000313" key="14">
    <source>
        <dbReference type="EMBL" id="KAK2948438.1"/>
    </source>
</evidence>
<dbReference type="EMBL" id="JARBJD010000176">
    <property type="protein sequence ID" value="KAK2948438.1"/>
    <property type="molecule type" value="Genomic_DNA"/>
</dbReference>
<evidence type="ECO:0000256" key="6">
    <source>
        <dbReference type="ARBA" id="ARBA00023235"/>
    </source>
</evidence>
<dbReference type="InterPro" id="IPR004179">
    <property type="entry name" value="Sec63-dom"/>
</dbReference>
<dbReference type="SUPFAM" id="SSF158702">
    <property type="entry name" value="Sec63 N-terminal domain-like"/>
    <property type="match status" value="1"/>
</dbReference>
<comment type="catalytic activity">
    <reaction evidence="8">
        <text>Couples ATP hydrolysis with the unwinding of duplex DNA by translocating in the 3'-5' direction.</text>
        <dbReference type="EC" id="5.6.2.4"/>
    </reaction>
</comment>
<dbReference type="SUPFAM" id="SSF46785">
    <property type="entry name" value="Winged helix' DNA-binding domain"/>
    <property type="match status" value="1"/>
</dbReference>
<dbReference type="GO" id="GO:0016787">
    <property type="term" value="F:hydrolase activity"/>
    <property type="evidence" value="ECO:0007669"/>
    <property type="project" value="UniProtKB-KW"/>
</dbReference>
<dbReference type="Pfam" id="PF00271">
    <property type="entry name" value="Helicase_C"/>
    <property type="match status" value="1"/>
</dbReference>
<evidence type="ECO:0000259" key="13">
    <source>
        <dbReference type="PROSITE" id="PS51194"/>
    </source>
</evidence>
<comment type="catalytic activity">
    <reaction evidence="10">
        <text>ATP + H2O = ADP + phosphate + H(+)</text>
        <dbReference type="Rhea" id="RHEA:13065"/>
        <dbReference type="ChEBI" id="CHEBI:15377"/>
        <dbReference type="ChEBI" id="CHEBI:15378"/>
        <dbReference type="ChEBI" id="CHEBI:30616"/>
        <dbReference type="ChEBI" id="CHEBI:43474"/>
        <dbReference type="ChEBI" id="CHEBI:456216"/>
        <dbReference type="EC" id="5.6.2.4"/>
    </reaction>
</comment>
<dbReference type="Gene3D" id="3.40.50.300">
    <property type="entry name" value="P-loop containing nucleotide triphosphate hydrolases"/>
    <property type="match status" value="2"/>
</dbReference>
<dbReference type="PROSITE" id="PS51194">
    <property type="entry name" value="HELICASE_CTER"/>
    <property type="match status" value="1"/>
</dbReference>
<dbReference type="Gene3D" id="1.10.150.20">
    <property type="entry name" value="5' to 3' exonuclease, C-terminal subdomain"/>
    <property type="match status" value="1"/>
</dbReference>
<evidence type="ECO:0000256" key="5">
    <source>
        <dbReference type="ARBA" id="ARBA00022840"/>
    </source>
</evidence>
<evidence type="ECO:0000256" key="4">
    <source>
        <dbReference type="ARBA" id="ARBA00022806"/>
    </source>
</evidence>
<feature type="compositionally biased region" description="Basic and acidic residues" evidence="11">
    <location>
        <begin position="899"/>
        <end position="917"/>
    </location>
</feature>
<dbReference type="SMART" id="SM00973">
    <property type="entry name" value="Sec63"/>
    <property type="match status" value="1"/>
</dbReference>
<keyword evidence="3 14" id="KW-0378">Hydrolase</keyword>
<dbReference type="InterPro" id="IPR057842">
    <property type="entry name" value="WH_MER3"/>
</dbReference>
<dbReference type="PANTHER" id="PTHR47835:SF3">
    <property type="entry name" value="HELICASE FOR MEIOSIS 1"/>
    <property type="match status" value="1"/>
</dbReference>
<reference evidence="14 15" key="1">
    <citation type="journal article" date="2022" name="bioRxiv">
        <title>Genomics of Preaxostyla Flagellates Illuminates Evolutionary Transitions and the Path Towards Mitochondrial Loss.</title>
        <authorList>
            <person name="Novak L.V.F."/>
            <person name="Treitli S.C."/>
            <person name="Pyrih J."/>
            <person name="Halakuc P."/>
            <person name="Pipaliya S.V."/>
            <person name="Vacek V."/>
            <person name="Brzon O."/>
            <person name="Soukal P."/>
            <person name="Eme L."/>
            <person name="Dacks J.B."/>
            <person name="Karnkowska A."/>
            <person name="Elias M."/>
            <person name="Hampl V."/>
        </authorList>
    </citation>
    <scope>NUCLEOTIDE SEQUENCE [LARGE SCALE GENOMIC DNA]</scope>
    <source>
        <strain evidence="14">NAU3</strain>
        <tissue evidence="14">Gut</tissue>
    </source>
</reference>
<keyword evidence="15" id="KW-1185">Reference proteome</keyword>
<evidence type="ECO:0000256" key="3">
    <source>
        <dbReference type="ARBA" id="ARBA00022801"/>
    </source>
</evidence>
<sequence length="1126" mass="127857">MVRKDNVLVEAPTGSGKTVVFELALARLFQPQNTTSTSSDGQRKGKRVGVYIAPTKALCQEKLADWKKKFDPLGFKVTEMTGDSLYYDRDVLNQTSILVTTPEKFDSFTRKFSDNQLFIERIGLLMLDEVHIIGEDRGPTLEAVVSRLKLRLQVNPEGTEAVKSNRLRLVGVSATIPNVPDIARWLDVSVENTFTFCSSFRPVKLETTVLSYPTKSNAYLFDRNLDYKLFSVIQRFNDDQPTLVFCPTRKSVIVSATQLAKSLNENGLGFGDRIQFERQFHLSSDSSHPFVKSQEQRRILDEARARIEDAELRDVISEGIGFHSAGLSFNDRSLVEKLFANNHLLVLCTTTTLAQGVNLPAHLVVIKSTMCYRNGGGFEEYSRQALTQMMGRAGRPQFDVLGKVVIMTQEDTAGLYEERDVQEGNLQLESRFHEQMIEHLNAEIVVGNIRSMKDVTSWIETTYFFARLMKNPSHYNVTPTTLISTPGSHPHNPQEEARVQAKNLCLKNLEKLRKEGFIQMENWDSIRSTEIGASMSHYYISFETVCLFKQIQPFADLKDIIQVLSNAKEFEECRIRLGEKKKLNELNKKADTIRFPLKGKIKTQDQKVHLLIQCGMCRHQLEDWSLKQESLTILQNLKRIMYCLVDFLSGQKMYQALRSAIILSKCVQQRMWETGEIMLEQLDGIGPVLRGHLNRAGVNTFQDVLARAPYELEQITRRNAPFGEKMRKAAAGIWTFSLSAMQRETDDPQILNVTLTASRQIVESRSLLSNADPSHQTERSGTERAKFSLRLFVGNSANNIIYSQRISHRQVKDNFTVTFSVARQPRNQTINITLLNEDYVGVDCDLKMDLRFPFKAQARPTLTTADDSFEHTPSTEMGLKQTTGGCILNIVHSAGISKTLEKKNKPKKNDHGSELKKPVKQQNTTTERKWMQSEITSFVKQKEQPQFRDIDSFVYHPRPGQVLPPSSTVQTPEKKSDSSSFNSVYSSLTHPIRNSLSTLMHIVPQASISKQKRDEPDFTPSFSNHLTTQKVIRVERENSPGPEFTNDEEEWEEYAPDEFDALDEIHYVQHASTQGIDSAPIQPKSTPHSLAPFTIYSVSQQSSTPTTTKLQHLAAHALTNQKWFEE</sequence>
<protein>
    <recommendedName>
        <fullName evidence="9">DNA 3'-5' helicase</fullName>
        <ecNumber evidence="9">5.6.2.4</ecNumber>
    </recommendedName>
</protein>
<feature type="domain" description="Helicase ATP-binding" evidence="12">
    <location>
        <begin position="1"/>
        <end position="194"/>
    </location>
</feature>
<dbReference type="InterPro" id="IPR014001">
    <property type="entry name" value="Helicase_ATP-bd"/>
</dbReference>
<dbReference type="Pfam" id="PF00270">
    <property type="entry name" value="DEAD"/>
    <property type="match status" value="1"/>
</dbReference>
<feature type="region of interest" description="Disordered" evidence="11">
    <location>
        <begin position="958"/>
        <end position="983"/>
    </location>
</feature>
<gene>
    <name evidence="14" type="ORF">BLNAU_16603</name>
</gene>
<keyword evidence="4 14" id="KW-0347">Helicase</keyword>
<accession>A0ABQ9XAZ7</accession>
<dbReference type="Pfam" id="PF02889">
    <property type="entry name" value="Sec63"/>
    <property type="match status" value="1"/>
</dbReference>
<dbReference type="GO" id="GO:0003678">
    <property type="term" value="F:DNA helicase activity"/>
    <property type="evidence" value="ECO:0007669"/>
    <property type="project" value="UniProtKB-EC"/>
</dbReference>
<dbReference type="CDD" id="cd18795">
    <property type="entry name" value="SF2_C_Ski2"/>
    <property type="match status" value="1"/>
</dbReference>
<organism evidence="14 15">
    <name type="scientific">Blattamonas nauphoetae</name>
    <dbReference type="NCBI Taxonomy" id="2049346"/>
    <lineage>
        <taxon>Eukaryota</taxon>
        <taxon>Metamonada</taxon>
        <taxon>Preaxostyla</taxon>
        <taxon>Oxymonadida</taxon>
        <taxon>Blattamonas</taxon>
    </lineage>
</organism>
<dbReference type="Proteomes" id="UP001281761">
    <property type="component" value="Unassembled WGS sequence"/>
</dbReference>
<evidence type="ECO:0000313" key="15">
    <source>
        <dbReference type="Proteomes" id="UP001281761"/>
    </source>
</evidence>
<evidence type="ECO:0000256" key="1">
    <source>
        <dbReference type="ARBA" id="ARBA00010140"/>
    </source>
</evidence>
<dbReference type="InterPro" id="IPR027417">
    <property type="entry name" value="P-loop_NTPase"/>
</dbReference>
<dbReference type="Gene3D" id="1.10.3380.10">
    <property type="entry name" value="Sec63 N-terminal domain-like domain"/>
    <property type="match status" value="1"/>
</dbReference>
<proteinExistence type="inferred from homology"/>
<dbReference type="SMART" id="SM00490">
    <property type="entry name" value="HELICc"/>
    <property type="match status" value="1"/>
</dbReference>
<dbReference type="Pfam" id="PF23445">
    <property type="entry name" value="WHD_SNRNP200"/>
    <property type="match status" value="1"/>
</dbReference>
<keyword evidence="5" id="KW-0067">ATP-binding</keyword>
<dbReference type="Gene3D" id="1.10.10.10">
    <property type="entry name" value="Winged helix-like DNA-binding domain superfamily/Winged helix DNA-binding domain"/>
    <property type="match status" value="1"/>
</dbReference>
<dbReference type="InterPro" id="IPR001650">
    <property type="entry name" value="Helicase_C-like"/>
</dbReference>
<dbReference type="InterPro" id="IPR036390">
    <property type="entry name" value="WH_DNA-bd_sf"/>
</dbReference>